<dbReference type="InterPro" id="IPR054343">
    <property type="entry name" value="TY-Chap_M"/>
</dbReference>
<evidence type="ECO:0000259" key="1">
    <source>
        <dbReference type="Pfam" id="PF22551"/>
    </source>
</evidence>
<feature type="domain" description="TY-Chap central" evidence="1">
    <location>
        <begin position="67"/>
        <end position="200"/>
    </location>
</feature>
<dbReference type="Pfam" id="PF22551">
    <property type="entry name" value="TY-Chap1"/>
    <property type="match status" value="1"/>
</dbReference>
<dbReference type="SUPFAM" id="SSF48452">
    <property type="entry name" value="TPR-like"/>
    <property type="match status" value="1"/>
</dbReference>
<dbReference type="EMBL" id="WVUH01000315">
    <property type="protein sequence ID" value="MBO4209554.1"/>
    <property type="molecule type" value="Genomic_DNA"/>
</dbReference>
<dbReference type="Gene3D" id="3.30.1460.10">
    <property type="match status" value="1"/>
</dbReference>
<organism evidence="2 3">
    <name type="scientific">Micromonospora echinofusca</name>
    <dbReference type="NCBI Taxonomy" id="47858"/>
    <lineage>
        <taxon>Bacteria</taxon>
        <taxon>Bacillati</taxon>
        <taxon>Actinomycetota</taxon>
        <taxon>Actinomycetes</taxon>
        <taxon>Micromonosporales</taxon>
        <taxon>Micromonosporaceae</taxon>
        <taxon>Micromonospora</taxon>
    </lineage>
</organism>
<accession>A0ABS3VYU8</accession>
<comment type="caution">
    <text evidence="2">The sequence shown here is derived from an EMBL/GenBank/DDBJ whole genome shotgun (WGS) entry which is preliminary data.</text>
</comment>
<protein>
    <recommendedName>
        <fullName evidence="1">TY-Chap central domain-containing protein</fullName>
    </recommendedName>
</protein>
<dbReference type="SUPFAM" id="SSF69635">
    <property type="entry name" value="Type III secretory system chaperone-like"/>
    <property type="match status" value="1"/>
</dbReference>
<evidence type="ECO:0000313" key="3">
    <source>
        <dbReference type="Proteomes" id="UP000823521"/>
    </source>
</evidence>
<dbReference type="InterPro" id="IPR011990">
    <property type="entry name" value="TPR-like_helical_dom_sf"/>
</dbReference>
<reference evidence="2 3" key="1">
    <citation type="submission" date="2019-12" db="EMBL/GenBank/DDBJ databases">
        <title>Whole genome sequencing of endophytic Actinobacterium Micromonospora sp. MPMI6T.</title>
        <authorList>
            <person name="Evv R."/>
            <person name="Podile A.R."/>
        </authorList>
    </citation>
    <scope>NUCLEOTIDE SEQUENCE [LARGE SCALE GENOMIC DNA]</scope>
    <source>
        <strain evidence="2 3">MPMI6</strain>
    </source>
</reference>
<keyword evidence="3" id="KW-1185">Reference proteome</keyword>
<name>A0ABS3VYU8_MICEH</name>
<proteinExistence type="predicted"/>
<sequence length="348" mass="37266">MTAHDGFLARLVDALAARPSTTTASYPLPARTRLAAALAARPVTRAGPSGAAGFDAARLHADAAQGDKLLDRVKAVLTGLLDTPPDQLRMDSDGNIGIRAGSAMIFVRAQEDPPLVDVFSPLLTGVQPSESLYRRLSEHTNDLPIGRVYCTGDTVWASVPVVGEDFQPSHLAMAVQDMHHLADDLDDRLRAEFGGKRFFDSAPAGLSAVPDPTNYLRRLAARGAGSARSVLVELLAERRRLGELRSLADGGDGHAATRLAGLLHADGQDVEAERWWRRAVDQGEPSARAELATLLAAQGRADDAVPVLRAALNDDDWSAAGPLLRLLTRQGRLDEVIDVLRGRRTRPA</sequence>
<dbReference type="Gene3D" id="1.25.40.10">
    <property type="entry name" value="Tetratricopeptide repeat domain"/>
    <property type="match status" value="1"/>
</dbReference>
<evidence type="ECO:0000313" key="2">
    <source>
        <dbReference type="EMBL" id="MBO4209554.1"/>
    </source>
</evidence>
<dbReference type="Proteomes" id="UP000823521">
    <property type="component" value="Unassembled WGS sequence"/>
</dbReference>
<dbReference type="RefSeq" id="WP_208816513.1">
    <property type="nucleotide sequence ID" value="NZ_WVUH01000315.1"/>
</dbReference>
<gene>
    <name evidence="2" type="ORF">GSF22_26710</name>
</gene>